<sequence>MKTLTKICAAALLTAAPAWAQDADGDGMVTMEELVAQYPDVTGEMFASMDTDGDGALNEDEIAAAVEAGMLPS</sequence>
<evidence type="ECO:0000256" key="1">
    <source>
        <dbReference type="SAM" id="SignalP"/>
    </source>
</evidence>
<name>A0ABY8LDK5_9RHOB</name>
<proteinExistence type="predicted"/>
<dbReference type="Proteomes" id="UP001243420">
    <property type="component" value="Chromosome"/>
</dbReference>
<feature type="domain" description="EF-hand" evidence="2">
    <location>
        <begin position="37"/>
        <end position="72"/>
    </location>
</feature>
<evidence type="ECO:0000313" key="4">
    <source>
        <dbReference type="Proteomes" id="UP001243420"/>
    </source>
</evidence>
<keyword evidence="4" id="KW-1185">Reference proteome</keyword>
<gene>
    <name evidence="3" type="ORF">P8627_14740</name>
</gene>
<evidence type="ECO:0000313" key="3">
    <source>
        <dbReference type="EMBL" id="WGH78268.1"/>
    </source>
</evidence>
<dbReference type="InterPro" id="IPR002048">
    <property type="entry name" value="EF_hand_dom"/>
</dbReference>
<dbReference type="PROSITE" id="PS50222">
    <property type="entry name" value="EF_HAND_2"/>
    <property type="match status" value="1"/>
</dbReference>
<dbReference type="SUPFAM" id="SSF47473">
    <property type="entry name" value="EF-hand"/>
    <property type="match status" value="1"/>
</dbReference>
<feature type="signal peptide" evidence="1">
    <location>
        <begin position="1"/>
        <end position="20"/>
    </location>
</feature>
<dbReference type="PROSITE" id="PS00018">
    <property type="entry name" value="EF_HAND_1"/>
    <property type="match status" value="1"/>
</dbReference>
<keyword evidence="1" id="KW-0732">Signal</keyword>
<evidence type="ECO:0000259" key="2">
    <source>
        <dbReference type="PROSITE" id="PS50222"/>
    </source>
</evidence>
<feature type="chain" id="PRO_5046094569" evidence="1">
    <location>
        <begin position="21"/>
        <end position="73"/>
    </location>
</feature>
<dbReference type="RefSeq" id="WP_279965019.1">
    <property type="nucleotide sequence ID" value="NZ_CP122537.1"/>
</dbReference>
<dbReference type="InterPro" id="IPR018247">
    <property type="entry name" value="EF_Hand_1_Ca_BS"/>
</dbReference>
<accession>A0ABY8LDK5</accession>
<dbReference type="EMBL" id="CP122537">
    <property type="protein sequence ID" value="WGH78268.1"/>
    <property type="molecule type" value="Genomic_DNA"/>
</dbReference>
<protein>
    <submittedName>
        <fullName evidence="3">EF-hand domain-containing protein</fullName>
    </submittedName>
</protein>
<reference evidence="3 4" key="1">
    <citation type="submission" date="2023-04" db="EMBL/GenBank/DDBJ databases">
        <title>Jannaschia ovalis sp. nov., a marine bacterium isolated from sea tidal flat.</title>
        <authorList>
            <person name="Kwon D.Y."/>
            <person name="Kim J.-J."/>
        </authorList>
    </citation>
    <scope>NUCLEOTIDE SEQUENCE [LARGE SCALE GENOMIC DNA]</scope>
    <source>
        <strain evidence="3 4">GRR-S6-38</strain>
    </source>
</reference>
<dbReference type="InterPro" id="IPR011992">
    <property type="entry name" value="EF-hand-dom_pair"/>
</dbReference>
<organism evidence="3 4">
    <name type="scientific">Jannaschia ovalis</name>
    <dbReference type="NCBI Taxonomy" id="3038773"/>
    <lineage>
        <taxon>Bacteria</taxon>
        <taxon>Pseudomonadati</taxon>
        <taxon>Pseudomonadota</taxon>
        <taxon>Alphaproteobacteria</taxon>
        <taxon>Rhodobacterales</taxon>
        <taxon>Roseobacteraceae</taxon>
        <taxon>Jannaschia</taxon>
    </lineage>
</organism>
<dbReference type="Gene3D" id="1.10.238.10">
    <property type="entry name" value="EF-hand"/>
    <property type="match status" value="1"/>
</dbReference>
<dbReference type="Pfam" id="PF13202">
    <property type="entry name" value="EF-hand_5"/>
    <property type="match status" value="2"/>
</dbReference>